<dbReference type="InterPro" id="IPR014777">
    <property type="entry name" value="4pyrrole_Mease_sub1"/>
</dbReference>
<dbReference type="NCBIfam" id="TIGR00444">
    <property type="entry name" value="mazG"/>
    <property type="match status" value="1"/>
</dbReference>
<feature type="domain" description="NTP pyrophosphohydrolase MazG-like" evidence="2">
    <location>
        <begin position="253"/>
        <end position="326"/>
    </location>
</feature>
<dbReference type="InterPro" id="IPR024180">
    <property type="entry name" value="Tetrapyrrole_Mease/MazG_pred"/>
</dbReference>
<dbReference type="PIRSF" id="PIRSF002845">
    <property type="entry name" value="Ttrprl_mtas_MazG"/>
    <property type="match status" value="1"/>
</dbReference>
<accession>A0ABU6MMU3</accession>
<name>A0ABU6MMU3_9BACI</name>
<dbReference type="InterPro" id="IPR035996">
    <property type="entry name" value="4pyrrol_Methylase_sf"/>
</dbReference>
<dbReference type="InterPro" id="IPR004518">
    <property type="entry name" value="MazG-like_dom"/>
</dbReference>
<dbReference type="EC" id="3.6.1.9" evidence="3"/>
<dbReference type="InterPro" id="IPR011551">
    <property type="entry name" value="NTP_PyrPHydrolase_MazG"/>
</dbReference>
<dbReference type="InterPro" id="IPR048015">
    <property type="entry name" value="NTP-PPase_MazG-like_N"/>
</dbReference>
<keyword evidence="3" id="KW-0378">Hydrolase</keyword>
<evidence type="ECO:0000313" key="4">
    <source>
        <dbReference type="Proteomes" id="UP001341444"/>
    </source>
</evidence>
<proteinExistence type="predicted"/>
<feature type="domain" description="NTP pyrophosphohydrolase MazG-like" evidence="2">
    <location>
        <begin position="396"/>
        <end position="452"/>
    </location>
</feature>
<dbReference type="CDD" id="cd11529">
    <property type="entry name" value="NTP-PPase_MazG_Cterm"/>
    <property type="match status" value="1"/>
</dbReference>
<protein>
    <submittedName>
        <fullName evidence="3">Nucleoside triphosphate pyrophosphohydrolase</fullName>
        <ecNumber evidence="3">3.6.1.9</ecNumber>
    </submittedName>
</protein>
<dbReference type="Pfam" id="PF03819">
    <property type="entry name" value="MazG"/>
    <property type="match status" value="2"/>
</dbReference>
<dbReference type="SUPFAM" id="SSF101386">
    <property type="entry name" value="all-alpha NTP pyrophosphatases"/>
    <property type="match status" value="2"/>
</dbReference>
<reference evidence="3 4" key="1">
    <citation type="submission" date="2023-03" db="EMBL/GenBank/DDBJ databases">
        <title>Bacillus Genome Sequencing.</title>
        <authorList>
            <person name="Dunlap C."/>
        </authorList>
    </citation>
    <scope>NUCLEOTIDE SEQUENCE [LARGE SCALE GENOMIC DNA]</scope>
    <source>
        <strain evidence="3 4">B-23453</strain>
    </source>
</reference>
<dbReference type="PANTHER" id="PTHR30522">
    <property type="entry name" value="NUCLEOSIDE TRIPHOSPHATE PYROPHOSPHOHYDROLASE"/>
    <property type="match status" value="1"/>
</dbReference>
<keyword evidence="4" id="KW-1185">Reference proteome</keyword>
<dbReference type="CDD" id="cd11723">
    <property type="entry name" value="YabN_N_like"/>
    <property type="match status" value="1"/>
</dbReference>
<dbReference type="PANTHER" id="PTHR30522:SF0">
    <property type="entry name" value="NUCLEOSIDE TRIPHOSPHATE PYROPHOSPHOHYDROLASE"/>
    <property type="match status" value="1"/>
</dbReference>
<sequence length="487" mass="55211">MSHTIKVIGLGAGDWNQLTLGVYHILKSANKLFLRTKEHPAVDSFQQEGIQFTSFDAVYEENDQFEDVYKQITERLLTAALDEDVVYAVPGHPLVAERTVQLLLNEGPKRNIEIEISGGQSFLDALFTTVKVDPIEGFQLLDGTDFHAKDIHSNQHLIIGQVYDAFVASDVKLTLMEKYPDDHSVSIVTAAGSQQASVKEILLYELDRVMTLNNLTSVYVPPLAEENLREFTSLRSIIKILRGPNGCPWDIKQTHLSLKKYLIEEAYELLEAIDVDDIDHMIEELGDVLLQVMLHSQIGEDEGMFTIEDVIEGVSSKMIRRHPHVFGNVEVQSAEDVIANWKEIKAEEKKDTNSASVSALDGIGKGLPSVIRAFEIQKKAAKTGFDWEKAEDAWLKVKEEIEEFQTELSKEDKEKQIYELGDLLFAIINTARLLSIHPEEALERANQKFIRRFSYIEQQVHKSGKPIESFDLKDLDQFWDEAKRKGL</sequence>
<dbReference type="GO" id="GO:0047429">
    <property type="term" value="F:nucleoside triphosphate diphosphatase activity"/>
    <property type="evidence" value="ECO:0007669"/>
    <property type="project" value="UniProtKB-EC"/>
</dbReference>
<dbReference type="Pfam" id="PF00590">
    <property type="entry name" value="TP_methylase"/>
    <property type="match status" value="1"/>
</dbReference>
<evidence type="ECO:0000313" key="3">
    <source>
        <dbReference type="EMBL" id="MED1206003.1"/>
    </source>
</evidence>
<dbReference type="Proteomes" id="UP001341444">
    <property type="component" value="Unassembled WGS sequence"/>
</dbReference>
<dbReference type="InterPro" id="IPR035013">
    <property type="entry name" value="YabN_N"/>
</dbReference>
<dbReference type="Gene3D" id="1.10.287.1080">
    <property type="entry name" value="MazG-like"/>
    <property type="match status" value="2"/>
</dbReference>
<dbReference type="Gene3D" id="3.40.1010.10">
    <property type="entry name" value="Cobalt-precorrin-4 Transmethylase, Domain 1"/>
    <property type="match status" value="1"/>
</dbReference>
<evidence type="ECO:0000259" key="2">
    <source>
        <dbReference type="Pfam" id="PF03819"/>
    </source>
</evidence>
<dbReference type="SUPFAM" id="SSF53790">
    <property type="entry name" value="Tetrapyrrole methylase"/>
    <property type="match status" value="1"/>
</dbReference>
<dbReference type="InterPro" id="IPR000878">
    <property type="entry name" value="4pyrrol_Mease"/>
</dbReference>
<organism evidence="3 4">
    <name type="scientific">Heyndrickxia acidicola</name>
    <dbReference type="NCBI Taxonomy" id="209389"/>
    <lineage>
        <taxon>Bacteria</taxon>
        <taxon>Bacillati</taxon>
        <taxon>Bacillota</taxon>
        <taxon>Bacilli</taxon>
        <taxon>Bacillales</taxon>
        <taxon>Bacillaceae</taxon>
        <taxon>Heyndrickxia</taxon>
    </lineage>
</organism>
<dbReference type="NCBIfam" id="NF007113">
    <property type="entry name" value="PRK09562.1"/>
    <property type="match status" value="1"/>
</dbReference>
<feature type="domain" description="Tetrapyrrole methylase" evidence="1">
    <location>
        <begin position="6"/>
        <end position="206"/>
    </location>
</feature>
<dbReference type="InterPro" id="IPR048011">
    <property type="entry name" value="NTP-PPase_MazG-like_C"/>
</dbReference>
<comment type="caution">
    <text evidence="3">The sequence shown here is derived from an EMBL/GenBank/DDBJ whole genome shotgun (WGS) entry which is preliminary data.</text>
</comment>
<dbReference type="RefSeq" id="WP_066267856.1">
    <property type="nucleotide sequence ID" value="NZ_JARMAB010000046.1"/>
</dbReference>
<evidence type="ECO:0000259" key="1">
    <source>
        <dbReference type="Pfam" id="PF00590"/>
    </source>
</evidence>
<dbReference type="EMBL" id="JARMAB010000046">
    <property type="protein sequence ID" value="MED1206003.1"/>
    <property type="molecule type" value="Genomic_DNA"/>
</dbReference>
<dbReference type="CDD" id="cd11528">
    <property type="entry name" value="NTP-PPase_MazG_Nterm"/>
    <property type="match status" value="1"/>
</dbReference>
<gene>
    <name evidence="3" type="primary">mazG</name>
    <name evidence="3" type="ORF">P4T90_23530</name>
</gene>